<dbReference type="PANTHER" id="PTHR38766:SF1">
    <property type="entry name" value="FLAGELLAR PROTEIN FLIO"/>
    <property type="match status" value="1"/>
</dbReference>
<reference evidence="3 4" key="1">
    <citation type="submission" date="2018-11" db="EMBL/GenBank/DDBJ databases">
        <title>Pseudaminobacter arsenicus sp. nov., an arsenic-resistant bacterium isolated from arsenic-rich aquifers.</title>
        <authorList>
            <person name="Mu Y."/>
        </authorList>
    </citation>
    <scope>NUCLEOTIDE SEQUENCE [LARGE SCALE GENOMIC DNA]</scope>
    <source>
        <strain evidence="3 4">CB3</strain>
    </source>
</reference>
<keyword evidence="2" id="KW-0472">Membrane</keyword>
<dbReference type="PANTHER" id="PTHR38766">
    <property type="entry name" value="FLAGELLAR PROTEIN FLIO"/>
    <property type="match status" value="1"/>
</dbReference>
<evidence type="ECO:0000313" key="3">
    <source>
        <dbReference type="EMBL" id="RUM99880.1"/>
    </source>
</evidence>
<sequence length="246" mass="26393">MDWLDGIAGPGYSAAILWTFAALILLLVVLVIIKLVRSLTFGTFVAGGRNRKARLAVMDATAVDSNRRLVLVRRDDIEHLLLIGGASDIVVERDIRLTQHRRPVLSASDSHDVPTRTHAPEQPAQRPAPPLRAPAPTPRPAPAAVRPAPAFAPRPAPAPRAEPPVAPQATPAPVPHRGPSPVLAHTNPSPAAPQPTAERDKIDDELMKELEFSLRESPQAAASKAAEGSLDDEMTRLLGELSSHKR</sequence>
<feature type="compositionally biased region" description="Basic and acidic residues" evidence="1">
    <location>
        <begin position="109"/>
        <end position="119"/>
    </location>
</feature>
<evidence type="ECO:0000313" key="4">
    <source>
        <dbReference type="Proteomes" id="UP000281647"/>
    </source>
</evidence>
<feature type="compositionally biased region" description="Pro residues" evidence="1">
    <location>
        <begin position="126"/>
        <end position="141"/>
    </location>
</feature>
<keyword evidence="2" id="KW-1133">Transmembrane helix</keyword>
<dbReference type="Proteomes" id="UP000281647">
    <property type="component" value="Unassembled WGS sequence"/>
</dbReference>
<evidence type="ECO:0000256" key="1">
    <source>
        <dbReference type="SAM" id="MobiDB-lite"/>
    </source>
</evidence>
<organism evidence="3 4">
    <name type="scientific">Borborobacter arsenicus</name>
    <dbReference type="NCBI Taxonomy" id="1851146"/>
    <lineage>
        <taxon>Bacteria</taxon>
        <taxon>Pseudomonadati</taxon>
        <taxon>Pseudomonadota</taxon>
        <taxon>Alphaproteobacteria</taxon>
        <taxon>Hyphomicrobiales</taxon>
        <taxon>Phyllobacteriaceae</taxon>
        <taxon>Borborobacter</taxon>
    </lineage>
</organism>
<evidence type="ECO:0008006" key="5">
    <source>
        <dbReference type="Google" id="ProtNLM"/>
    </source>
</evidence>
<comment type="caution">
    <text evidence="3">The sequence shown here is derived from an EMBL/GenBank/DDBJ whole genome shotgun (WGS) entry which is preliminary data.</text>
</comment>
<dbReference type="InterPro" id="IPR052205">
    <property type="entry name" value="FliO/MopB"/>
</dbReference>
<feature type="transmembrane region" description="Helical" evidence="2">
    <location>
        <begin position="12"/>
        <end position="33"/>
    </location>
</feature>
<gene>
    <name evidence="3" type="ORF">EET67_00030</name>
</gene>
<accession>A0A432VCH5</accession>
<feature type="compositionally biased region" description="Pro residues" evidence="1">
    <location>
        <begin position="150"/>
        <end position="178"/>
    </location>
</feature>
<name>A0A432VCH5_9HYPH</name>
<dbReference type="RefSeq" id="WP_128626116.1">
    <property type="nucleotide sequence ID" value="NZ_RKST01000001.1"/>
</dbReference>
<feature type="region of interest" description="Disordered" evidence="1">
    <location>
        <begin position="102"/>
        <end position="246"/>
    </location>
</feature>
<keyword evidence="4" id="KW-1185">Reference proteome</keyword>
<dbReference type="AlphaFoldDB" id="A0A432VCH5"/>
<dbReference type="OrthoDB" id="8456606at2"/>
<feature type="compositionally biased region" description="Basic and acidic residues" evidence="1">
    <location>
        <begin position="197"/>
        <end position="214"/>
    </location>
</feature>
<evidence type="ECO:0000256" key="2">
    <source>
        <dbReference type="SAM" id="Phobius"/>
    </source>
</evidence>
<proteinExistence type="predicted"/>
<keyword evidence="2" id="KW-0812">Transmembrane</keyword>
<dbReference type="EMBL" id="RKST01000001">
    <property type="protein sequence ID" value="RUM99880.1"/>
    <property type="molecule type" value="Genomic_DNA"/>
</dbReference>
<protein>
    <recommendedName>
        <fullName evidence="5">Flagellar biosynthesis protein FliO</fullName>
    </recommendedName>
</protein>